<keyword evidence="2" id="KW-1185">Reference proteome</keyword>
<sequence length="468" mass="51709">MPIPAECTVLVVGGGPGGSYAASLLAQEGLKTVLLEADEFPRFHIGESMFPSIRHFFRYIDLDTKFKEHGFTKKNGGVFKLNSKPIAYTDFVGAGGPENYTWNFLRSESDDLMLKHAVKCGAKVFTPVRVTSLQFAPTGAMDNSAQSTPDNASHRIVSTKYMKNRKMNTALKDAATWGYWEKCGVFGEGTHMENDPYFEAIRDGSGWIWAIPLKEMVSIGVVMKQEIMVAKKREHRLSPSQIYVNSIENTPGIKNPLEKAELVSDLHSTADWSYNATTYASPYLRIVGDAGCFIDPLFSSGVHMALMGALSAAVTICAAERGNCDQAVAADWHTKKIAESYARFLFIVARTRKQISSREEPVLNDPAEGSFDRAFHIFQLGTVDVEDERLHQEEVARIFEFCAGETFGGQTDIEKMAKDVGLPPEGVERFRAILLENDGPDKNDFENEALDGLRPNMKPGALGLIHAC</sequence>
<organism evidence="1 2">
    <name type="scientific">Aspergillus melleus</name>
    <dbReference type="NCBI Taxonomy" id="138277"/>
    <lineage>
        <taxon>Eukaryota</taxon>
        <taxon>Fungi</taxon>
        <taxon>Dikarya</taxon>
        <taxon>Ascomycota</taxon>
        <taxon>Pezizomycotina</taxon>
        <taxon>Eurotiomycetes</taxon>
        <taxon>Eurotiomycetidae</taxon>
        <taxon>Eurotiales</taxon>
        <taxon>Aspergillaceae</taxon>
        <taxon>Aspergillus</taxon>
        <taxon>Aspergillus subgen. Circumdati</taxon>
    </lineage>
</organism>
<evidence type="ECO:0000313" key="2">
    <source>
        <dbReference type="Proteomes" id="UP001177260"/>
    </source>
</evidence>
<accession>A0ACC3B7A5</accession>
<dbReference type="EMBL" id="JAOPJF010000019">
    <property type="protein sequence ID" value="KAK1146147.1"/>
    <property type="molecule type" value="Genomic_DNA"/>
</dbReference>
<name>A0ACC3B7A5_9EURO</name>
<gene>
    <name evidence="1" type="ORF">N8T08_003236</name>
</gene>
<dbReference type="Proteomes" id="UP001177260">
    <property type="component" value="Unassembled WGS sequence"/>
</dbReference>
<protein>
    <submittedName>
        <fullName evidence="1">Uncharacterized protein</fullName>
    </submittedName>
</protein>
<reference evidence="1 2" key="1">
    <citation type="journal article" date="2023" name="ACS Omega">
        <title>Identification of the Neoaspergillic Acid Biosynthesis Gene Cluster by Establishing an In Vitro CRISPR-Ribonucleoprotein Genetic System in Aspergillus melleus.</title>
        <authorList>
            <person name="Yuan B."/>
            <person name="Grau M.F."/>
            <person name="Murata R.M."/>
            <person name="Torok T."/>
            <person name="Venkateswaran K."/>
            <person name="Stajich J.E."/>
            <person name="Wang C.C.C."/>
        </authorList>
    </citation>
    <scope>NUCLEOTIDE SEQUENCE [LARGE SCALE GENOMIC DNA]</scope>
    <source>
        <strain evidence="1 2">IMV 1140</strain>
    </source>
</reference>
<evidence type="ECO:0000313" key="1">
    <source>
        <dbReference type="EMBL" id="KAK1146147.1"/>
    </source>
</evidence>
<proteinExistence type="predicted"/>
<comment type="caution">
    <text evidence="1">The sequence shown here is derived from an EMBL/GenBank/DDBJ whole genome shotgun (WGS) entry which is preliminary data.</text>
</comment>